<sequence>MALDERRAWFVVDPWHIRPAPRSGPLRGLFSGRKDPNDQSLLACFVEWLTFGGCKELPEVERHGRPPGETSRKLFTASPNIRSPTDVKEVWFAGCHSDVGGGNVPDSQHSLSDITLRWMVRECTMANTKVVWNEPRLRQLQIDISPERLQVSKAIAKNAPVLRQSQTAPSYEKVYAPQLAQFDDKDEAIDAQLSQVHDSLVFKWLWPTFITSLLWWILELLPMRQWTQDADGKWLGSFRINYGRPRRAASYAGNTPLFHISVLAKEQGQIKGQSTYKPRAILEEGVTPTYVD</sequence>
<proteinExistence type="predicted"/>
<reference evidence="3 4" key="1">
    <citation type="submission" date="2015-07" db="EMBL/GenBank/DDBJ databases">
        <authorList>
            <person name="Noorani M."/>
        </authorList>
    </citation>
    <scope>NUCLEOTIDE SEQUENCE [LARGE SCALE GENOMIC DNA]</scope>
    <source>
        <strain evidence="3">BBA 69670</strain>
    </source>
</reference>
<feature type="region of interest" description="Disordered" evidence="1">
    <location>
        <begin position="60"/>
        <end position="79"/>
    </location>
</feature>
<evidence type="ECO:0000313" key="4">
    <source>
        <dbReference type="Proteomes" id="UP000044841"/>
    </source>
</evidence>
<feature type="domain" description="T6SS Phospholipase effector Tle1-like catalytic" evidence="2">
    <location>
        <begin position="1"/>
        <end position="122"/>
    </location>
</feature>
<protein>
    <recommendedName>
        <fullName evidence="2">T6SS Phospholipase effector Tle1-like catalytic domain-containing protein</fullName>
    </recommendedName>
</protein>
<organism evidence="3 4">
    <name type="scientific">Rhizoctonia solani</name>
    <dbReference type="NCBI Taxonomy" id="456999"/>
    <lineage>
        <taxon>Eukaryota</taxon>
        <taxon>Fungi</taxon>
        <taxon>Dikarya</taxon>
        <taxon>Basidiomycota</taxon>
        <taxon>Agaricomycotina</taxon>
        <taxon>Agaricomycetes</taxon>
        <taxon>Cantharellales</taxon>
        <taxon>Ceratobasidiaceae</taxon>
        <taxon>Rhizoctonia</taxon>
    </lineage>
</organism>
<keyword evidence="4" id="KW-1185">Reference proteome</keyword>
<evidence type="ECO:0000313" key="3">
    <source>
        <dbReference type="EMBL" id="CUA70407.1"/>
    </source>
</evidence>
<dbReference type="Pfam" id="PF09994">
    <property type="entry name" value="T6SS_Tle1-like_cat"/>
    <property type="match status" value="1"/>
</dbReference>
<dbReference type="Proteomes" id="UP000044841">
    <property type="component" value="Unassembled WGS sequence"/>
</dbReference>
<evidence type="ECO:0000259" key="2">
    <source>
        <dbReference type="Pfam" id="PF09994"/>
    </source>
</evidence>
<accession>A0A0K6FWR9</accession>
<name>A0A0K6FWR9_9AGAM</name>
<dbReference type="InterPro" id="IPR018712">
    <property type="entry name" value="Tle1-like_cat"/>
</dbReference>
<gene>
    <name evidence="3" type="ORF">RSOLAG22IIIB_00770</name>
</gene>
<dbReference type="PANTHER" id="PTHR33840">
    <property type="match status" value="1"/>
</dbReference>
<evidence type="ECO:0000256" key="1">
    <source>
        <dbReference type="SAM" id="MobiDB-lite"/>
    </source>
</evidence>
<dbReference type="AlphaFoldDB" id="A0A0K6FWR9"/>
<feature type="compositionally biased region" description="Basic and acidic residues" evidence="1">
    <location>
        <begin position="60"/>
        <end position="72"/>
    </location>
</feature>
<dbReference type="PANTHER" id="PTHR33840:SF2">
    <property type="entry name" value="TLE1 PHOSPHOLIPASE DOMAIN-CONTAINING PROTEIN"/>
    <property type="match status" value="1"/>
</dbReference>
<dbReference type="EMBL" id="CYGV01001112">
    <property type="protein sequence ID" value="CUA70407.1"/>
    <property type="molecule type" value="Genomic_DNA"/>
</dbReference>